<dbReference type="AlphaFoldDB" id="A0A0F9UBD2"/>
<reference evidence="1" key="1">
    <citation type="journal article" date="2015" name="Nature">
        <title>Complex archaea that bridge the gap between prokaryotes and eukaryotes.</title>
        <authorList>
            <person name="Spang A."/>
            <person name="Saw J.H."/>
            <person name="Jorgensen S.L."/>
            <person name="Zaremba-Niedzwiedzka K."/>
            <person name="Martijn J."/>
            <person name="Lind A.E."/>
            <person name="van Eijk R."/>
            <person name="Schleper C."/>
            <person name="Guy L."/>
            <person name="Ettema T.J."/>
        </authorList>
    </citation>
    <scope>NUCLEOTIDE SEQUENCE</scope>
</reference>
<accession>A0A0F9UBD2</accession>
<comment type="caution">
    <text evidence="1">The sequence shown here is derived from an EMBL/GenBank/DDBJ whole genome shotgun (WGS) entry which is preliminary data.</text>
</comment>
<sequence length="262" mass="29637">MFRKLLIAALPICLMTELSAQEITPFERLETMQQISKDLNSPGVLYGFVRFTSKDCGICQQQVENFGPAIFQSIGYIANNERARFYTVNLDDQDELGRKMLASHGAPQPGDIRIYKDSISKVIFSDTPDTLGAVAKAVETLVEQSEAPDADIAFIDFQTYKEQHPKGFDGWTVFYTGEPDLRTDVVNYEIKSRSWSRSDKVTYVFVSDDDSAGLSHLTKAGVPTTKRHLTIYHGNAVVDQYDVADFKARAQFRDKFDEFDIW</sequence>
<evidence type="ECO:0000313" key="1">
    <source>
        <dbReference type="EMBL" id="KKN90485.1"/>
    </source>
</evidence>
<name>A0A0F9UBD2_9ZZZZ</name>
<organism evidence="1">
    <name type="scientific">marine sediment metagenome</name>
    <dbReference type="NCBI Taxonomy" id="412755"/>
    <lineage>
        <taxon>unclassified sequences</taxon>
        <taxon>metagenomes</taxon>
        <taxon>ecological metagenomes</taxon>
    </lineage>
</organism>
<dbReference type="EMBL" id="LAZR01000110">
    <property type="protein sequence ID" value="KKN90485.1"/>
    <property type="molecule type" value="Genomic_DNA"/>
</dbReference>
<protein>
    <submittedName>
        <fullName evidence="1">Uncharacterized protein</fullName>
    </submittedName>
</protein>
<gene>
    <name evidence="1" type="ORF">LCGC14_0228540</name>
</gene>
<proteinExistence type="predicted"/>